<proteinExistence type="predicted"/>
<dbReference type="Proteomes" id="UP001457282">
    <property type="component" value="Unassembled WGS sequence"/>
</dbReference>
<organism evidence="1 2">
    <name type="scientific">Rubus argutus</name>
    <name type="common">Southern blackberry</name>
    <dbReference type="NCBI Taxonomy" id="59490"/>
    <lineage>
        <taxon>Eukaryota</taxon>
        <taxon>Viridiplantae</taxon>
        <taxon>Streptophyta</taxon>
        <taxon>Embryophyta</taxon>
        <taxon>Tracheophyta</taxon>
        <taxon>Spermatophyta</taxon>
        <taxon>Magnoliopsida</taxon>
        <taxon>eudicotyledons</taxon>
        <taxon>Gunneridae</taxon>
        <taxon>Pentapetalae</taxon>
        <taxon>rosids</taxon>
        <taxon>fabids</taxon>
        <taxon>Rosales</taxon>
        <taxon>Rosaceae</taxon>
        <taxon>Rosoideae</taxon>
        <taxon>Rosoideae incertae sedis</taxon>
        <taxon>Rubus</taxon>
    </lineage>
</organism>
<reference evidence="1 2" key="1">
    <citation type="journal article" date="2023" name="G3 (Bethesda)">
        <title>A chromosome-length genome assembly and annotation of blackberry (Rubus argutus, cv. 'Hillquist').</title>
        <authorList>
            <person name="Bruna T."/>
            <person name="Aryal R."/>
            <person name="Dudchenko O."/>
            <person name="Sargent D.J."/>
            <person name="Mead D."/>
            <person name="Buti M."/>
            <person name="Cavallini A."/>
            <person name="Hytonen T."/>
            <person name="Andres J."/>
            <person name="Pham M."/>
            <person name="Weisz D."/>
            <person name="Mascagni F."/>
            <person name="Usai G."/>
            <person name="Natali L."/>
            <person name="Bassil N."/>
            <person name="Fernandez G.E."/>
            <person name="Lomsadze A."/>
            <person name="Armour M."/>
            <person name="Olukolu B."/>
            <person name="Poorten T."/>
            <person name="Britton C."/>
            <person name="Davik J."/>
            <person name="Ashrafi H."/>
            <person name="Aiden E.L."/>
            <person name="Borodovsky M."/>
            <person name="Worthington M."/>
        </authorList>
    </citation>
    <scope>NUCLEOTIDE SEQUENCE [LARGE SCALE GENOMIC DNA]</scope>
    <source>
        <strain evidence="1">PI 553951</strain>
    </source>
</reference>
<dbReference type="AlphaFoldDB" id="A0AAW1VVX8"/>
<protein>
    <submittedName>
        <fullName evidence="1">Uncharacterized protein</fullName>
    </submittedName>
</protein>
<gene>
    <name evidence="1" type="ORF">M0R45_036370</name>
</gene>
<evidence type="ECO:0000313" key="1">
    <source>
        <dbReference type="EMBL" id="KAK9912508.1"/>
    </source>
</evidence>
<accession>A0AAW1VVX8</accession>
<sequence length="94" mass="10327">MRTERSGLEARRLLARRIGLNGGKWATRLGLKSVMASGLAAEEDDDVTWSCDEAAGWRGDVGVVWELLAPASWSGAHGGREAREMADEVRMNWL</sequence>
<comment type="caution">
    <text evidence="1">The sequence shown here is derived from an EMBL/GenBank/DDBJ whole genome shotgun (WGS) entry which is preliminary data.</text>
</comment>
<evidence type="ECO:0000313" key="2">
    <source>
        <dbReference type="Proteomes" id="UP001457282"/>
    </source>
</evidence>
<keyword evidence="2" id="KW-1185">Reference proteome</keyword>
<name>A0AAW1VVX8_RUBAR</name>
<dbReference type="EMBL" id="JBEDUW010000007">
    <property type="protein sequence ID" value="KAK9912508.1"/>
    <property type="molecule type" value="Genomic_DNA"/>
</dbReference>